<reference evidence="8" key="1">
    <citation type="submission" date="2018-06" db="EMBL/GenBank/DDBJ databases">
        <authorList>
            <person name="Li K."/>
        </authorList>
    </citation>
    <scope>NUCLEOTIDE SEQUENCE [LARGE SCALE GENOMIC DNA]</scope>
    <source>
        <strain evidence="8">ZFG47</strain>
        <plasmid evidence="8">unnamed1</plasmid>
    </source>
</reference>
<dbReference type="KEGG" id="scad:DN051_42030"/>
<dbReference type="EMBL" id="CP030074">
    <property type="protein sequence ID" value="AWW43185.1"/>
    <property type="molecule type" value="Genomic_DNA"/>
</dbReference>
<evidence type="ECO:0000313" key="8">
    <source>
        <dbReference type="Proteomes" id="UP000249616"/>
    </source>
</evidence>
<dbReference type="InterPro" id="IPR006710">
    <property type="entry name" value="Glyco_hydro_43"/>
</dbReference>
<dbReference type="SMART" id="SM00458">
    <property type="entry name" value="RICIN"/>
    <property type="match status" value="1"/>
</dbReference>
<keyword evidence="8" id="KW-1185">Reference proteome</keyword>
<dbReference type="GO" id="GO:0004553">
    <property type="term" value="F:hydrolase activity, hydrolyzing O-glycosyl compounds"/>
    <property type="evidence" value="ECO:0007669"/>
    <property type="project" value="InterPro"/>
</dbReference>
<dbReference type="PROSITE" id="PS50231">
    <property type="entry name" value="RICIN_B_LECTIN"/>
    <property type="match status" value="1"/>
</dbReference>
<proteinExistence type="inferred from homology"/>
<comment type="similarity">
    <text evidence="1 4">Belongs to the glycosyl hydrolase 43 family.</text>
</comment>
<keyword evidence="3 4" id="KW-0326">Glycosidase</keyword>
<dbReference type="CDD" id="cd18822">
    <property type="entry name" value="GH43_CtGH43-like"/>
    <property type="match status" value="1"/>
</dbReference>
<keyword evidence="7" id="KW-0614">Plasmid</keyword>
<evidence type="ECO:0000256" key="4">
    <source>
        <dbReference type="RuleBase" id="RU361187"/>
    </source>
</evidence>
<feature type="chain" id="PRO_5016392155" evidence="5">
    <location>
        <begin position="29"/>
        <end position="487"/>
    </location>
</feature>
<dbReference type="InterPro" id="IPR000772">
    <property type="entry name" value="Ricin_B_lectin"/>
</dbReference>
<feature type="domain" description="Ricin B lectin" evidence="6">
    <location>
        <begin position="346"/>
        <end position="485"/>
    </location>
</feature>
<evidence type="ECO:0000259" key="6">
    <source>
        <dbReference type="SMART" id="SM00458"/>
    </source>
</evidence>
<organism evidence="7 8">
    <name type="scientific">Streptomyces cadmiisoli</name>
    <dbReference type="NCBI Taxonomy" id="2184053"/>
    <lineage>
        <taxon>Bacteria</taxon>
        <taxon>Bacillati</taxon>
        <taxon>Actinomycetota</taxon>
        <taxon>Actinomycetes</taxon>
        <taxon>Kitasatosporales</taxon>
        <taxon>Streptomycetaceae</taxon>
        <taxon>Streptomyces</taxon>
        <taxon>Streptomyces aurantiacus group</taxon>
    </lineage>
</organism>
<dbReference type="Pfam" id="PF04616">
    <property type="entry name" value="Glyco_hydro_43"/>
    <property type="match status" value="1"/>
</dbReference>
<evidence type="ECO:0000256" key="5">
    <source>
        <dbReference type="SAM" id="SignalP"/>
    </source>
</evidence>
<gene>
    <name evidence="7" type="ORF">DN051_42030</name>
</gene>
<dbReference type="RefSeq" id="WP_112443043.1">
    <property type="nucleotide sequence ID" value="NZ_CBDRHE010000020.1"/>
</dbReference>
<feature type="signal peptide" evidence="5">
    <location>
        <begin position="1"/>
        <end position="28"/>
    </location>
</feature>
<dbReference type="Pfam" id="PF00652">
    <property type="entry name" value="Ricin_B_lectin"/>
    <property type="match status" value="1"/>
</dbReference>
<protein>
    <submittedName>
        <fullName evidence="7">Beta-xylosidase</fullName>
    </submittedName>
</protein>
<evidence type="ECO:0000256" key="3">
    <source>
        <dbReference type="ARBA" id="ARBA00023295"/>
    </source>
</evidence>
<name>A0A2Z4JDJ6_9ACTN</name>
<accession>A0A2Z4JDJ6</accession>
<geneLocation type="plasmid" evidence="7 8">
    <name>unnamed1</name>
</geneLocation>
<dbReference type="SUPFAM" id="SSF75005">
    <property type="entry name" value="Arabinanase/levansucrase/invertase"/>
    <property type="match status" value="1"/>
</dbReference>
<dbReference type="InterPro" id="IPR023296">
    <property type="entry name" value="Glyco_hydro_beta-prop_sf"/>
</dbReference>
<dbReference type="Gene3D" id="2.80.10.50">
    <property type="match status" value="1"/>
</dbReference>
<evidence type="ECO:0000256" key="2">
    <source>
        <dbReference type="ARBA" id="ARBA00022801"/>
    </source>
</evidence>
<evidence type="ECO:0000313" key="7">
    <source>
        <dbReference type="EMBL" id="AWW43185.1"/>
    </source>
</evidence>
<sequence length="487" mass="52241">MLRRAIIRMLVAGTALIPLLTVGPSAHAAPVTVTNATQFPDTDGNPVQAHGGGVIKVGSAYYWFGENRHANNDFKAVSVYRSTDLKTWEFRRDVLTQASDPELALAGIERPKVIYNSSTGKFVMWMHKEAKGGDYKEARAAVAVSDTVDGDYDWQGSFRPPSGTTSRDQTLFKDDDGTAYQISSGDGNADLIIYRLNADYTGYAADVTPVNPWDGRFREAPALFKRNGVYFMLTSGNSGWEPNQQQYATARNINGPWTSMSSVGGPTAYGSQTAFVLPVQGTSGTSYLYMGDRWGNSGLINGTVNDSQYVWLPLSFPTATTMVLPWYPQVSIDTEAGTVKGVGGGPHYTLAARHSGKCVDISDNSANNSVAALQYTCNGGLNQQWRTIDAGGGYVSVLAQHSGKCLEVGGSSTADGAAVKQYPCNYGAGGDHQDWLFQDQGNGHFRLVNRNSGKCLDVTGASVADGAQLIQYTCGSGANQQFKRTAV</sequence>
<dbReference type="PANTHER" id="PTHR22925:SF3">
    <property type="entry name" value="GLYCOSYL HYDROLASE FAMILY PROTEIN 43"/>
    <property type="match status" value="1"/>
</dbReference>
<keyword evidence="5" id="KW-0732">Signal</keyword>
<dbReference type="InterPro" id="IPR035992">
    <property type="entry name" value="Ricin_B-like_lectins"/>
</dbReference>
<dbReference type="GO" id="GO:0005975">
    <property type="term" value="P:carbohydrate metabolic process"/>
    <property type="evidence" value="ECO:0007669"/>
    <property type="project" value="InterPro"/>
</dbReference>
<keyword evidence="2 4" id="KW-0378">Hydrolase</keyword>
<dbReference type="CDD" id="cd23458">
    <property type="entry name" value="beta-trefoil_Ricin_AgaB34-like"/>
    <property type="match status" value="1"/>
</dbReference>
<dbReference type="Gene3D" id="2.115.10.20">
    <property type="entry name" value="Glycosyl hydrolase domain, family 43"/>
    <property type="match status" value="1"/>
</dbReference>
<dbReference type="Proteomes" id="UP000249616">
    <property type="component" value="Plasmid unnamed1"/>
</dbReference>
<dbReference type="AlphaFoldDB" id="A0A2Z4JDJ6"/>
<dbReference type="PANTHER" id="PTHR22925">
    <property type="entry name" value="GLYCOSYL HYDROLASE 43 FAMILY MEMBER"/>
    <property type="match status" value="1"/>
</dbReference>
<dbReference type="SUPFAM" id="SSF50370">
    <property type="entry name" value="Ricin B-like lectins"/>
    <property type="match status" value="1"/>
</dbReference>
<evidence type="ECO:0000256" key="1">
    <source>
        <dbReference type="ARBA" id="ARBA00009865"/>
    </source>
</evidence>